<name>A0AAT9PFR7_9GAMM</name>
<organism evidence="3 4">
    <name type="scientific">Psychrobacter raelei</name>
    <dbReference type="NCBI Taxonomy" id="2565531"/>
    <lineage>
        <taxon>Bacteria</taxon>
        <taxon>Pseudomonadati</taxon>
        <taxon>Pseudomonadota</taxon>
        <taxon>Gammaproteobacteria</taxon>
        <taxon>Moraxellales</taxon>
        <taxon>Moraxellaceae</taxon>
        <taxon>Psychrobacter</taxon>
    </lineage>
</organism>
<evidence type="ECO:0000313" key="4">
    <source>
        <dbReference type="Proteomes" id="UP000829560"/>
    </source>
</evidence>
<sequence>MSQVAFSHQFSHRWSNAPQPVKEALFQEFDDIVRLLEAETDLDSFEFTVPDLHEHIEAIYAEVEAEHAAARLQAEQLEAERLEAERLEYEKLEAERLAFEAQAAKQHALSQQQAEQAAEAQIEQDHSADNLAESRLLDTISESSLAADSTADTLDTLSDLDQEGLNQSKLDQSNLDQSEIETEAYQQAAAVESPVAADTAATDKGETSKHVTAPDTSTPPAFEFAALKGELDEEFIKGLEAHIDDYLSEQLADMSENLKAWLRDQIMHRLSSK</sequence>
<dbReference type="Proteomes" id="UP000829560">
    <property type="component" value="Chromosome"/>
</dbReference>
<dbReference type="AlphaFoldDB" id="A0AAT9PFR7"/>
<dbReference type="EMBL" id="CP093310">
    <property type="protein sequence ID" value="UNK05562.1"/>
    <property type="molecule type" value="Genomic_DNA"/>
</dbReference>
<accession>A0AAT9PFR7</accession>
<keyword evidence="1" id="KW-0175">Coiled coil</keyword>
<gene>
    <name evidence="3" type="ORF">MN210_01290</name>
</gene>
<protein>
    <submittedName>
        <fullName evidence="3">Uncharacterized protein</fullName>
    </submittedName>
</protein>
<keyword evidence="4" id="KW-1185">Reference proteome</keyword>
<dbReference type="KEGG" id="prae:MN210_01290"/>
<evidence type="ECO:0000313" key="3">
    <source>
        <dbReference type="EMBL" id="UNK05562.1"/>
    </source>
</evidence>
<dbReference type="RefSeq" id="WP_241878929.1">
    <property type="nucleotide sequence ID" value="NZ_CP093310.2"/>
</dbReference>
<feature type="region of interest" description="Disordered" evidence="2">
    <location>
        <begin position="191"/>
        <end position="220"/>
    </location>
</feature>
<proteinExistence type="predicted"/>
<evidence type="ECO:0000256" key="1">
    <source>
        <dbReference type="SAM" id="Coils"/>
    </source>
</evidence>
<evidence type="ECO:0000256" key="2">
    <source>
        <dbReference type="SAM" id="MobiDB-lite"/>
    </source>
</evidence>
<reference evidence="3" key="1">
    <citation type="submission" date="2024-03" db="EMBL/GenBank/DDBJ databases">
        <title>Psychrobacter raelis sp. nov. isolated from a dog with peritonitis.</title>
        <authorList>
            <person name="Schiavone A."/>
            <person name="Manzulli V."/>
            <person name="Camarda A."/>
            <person name="Cafiero M.A."/>
            <person name="Vasco I."/>
            <person name="Marino L."/>
            <person name="Pennuzzi G."/>
            <person name="Serrecchia L."/>
            <person name="Galante D."/>
            <person name="Pugliese N."/>
        </authorList>
    </citation>
    <scope>NUCLEOTIDE SEQUENCE</scope>
    <source>
        <strain evidence="3">PraFG1</strain>
    </source>
</reference>
<feature type="coiled-coil region" evidence="1">
    <location>
        <begin position="60"/>
        <end position="102"/>
    </location>
</feature>